<accession>A0A7G2CKY0</accession>
<evidence type="ECO:0000256" key="9">
    <source>
        <dbReference type="ARBA" id="ARBA00023067"/>
    </source>
</evidence>
<gene>
    <name evidence="12" type="ORF">ADEAN_000759300</name>
</gene>
<dbReference type="Pfam" id="PF05786">
    <property type="entry name" value="Cnd2"/>
    <property type="match status" value="2"/>
</dbReference>
<dbReference type="InterPro" id="IPR022816">
    <property type="entry name" value="Condensin_barren_su2"/>
</dbReference>
<sequence length="882" mass="96138">MPPKSSTTHLSRGSEANANVVPGGPSVVFDEETDSIVSRERSPLPSQIAIEQGKVLTRQKPKFHNVQDLDLALHQAIEGKITAKNAWASREASDLLEGIIHTIESTLEGAGSSTDDYSGFAKAATVVEGCSKVWTSRVDSTYNQSNQMVRRLLRSDKTVDNDGAEDGEENENEEGETRAADERKKKKKKTAVRTIALDPKEINLDRKGKAALTQTGLSAQFRAITEKFDQGNAHGLLIHNAPLGGHGNFILDVDYAKPEYNVPKAKSSSARSSRGSGKVAPVEEAAPAVVADAYIDMEPEDLPTFTPVMEEDMIGNRSSAVLPSARASTTAVDPLLAVNHMKEERAETLANSLNASRRASPERLSQNATYENDDDNDNYAGDWGGEDGYSGDGTPDAGAEARLLASGVREVQHMDNILSTQLALEAEDPDAWCLLTQQSANPLLQSRGELSKLRKGHHLSISAGGETQPVKRVKKDKTVVFKLEEDQQYEDLPLDPTEALRILKRGADGPLKQSATLTKNITPLGKEIVVDKEAPHAAASYTQSAVQRRCAEQAGLLLTTPPVPGETIPDHFPYPVGINDFFQMFCTKAPQWNMLRKSAQGQLIDSLHGGSRLSTGGRMTATGEEGPAYQDMPVEFFPGGGEEDYYDMGDGPEDDGGDGEIYRNNMQIISQFDLQHAEQSMRQSRVTVGSAASGEMTLMEPLEMAQMLKPMEATTPNQVDVARLRGSMWTALQTHAGQNAHIAMEGMDDPRHKDEERMTGRKGRSPSPQAMLKQNAAKVLLERKNQNILTGGKRGRVEDDDEESQEEEDSQAPERKMEELPHFSDVVKSVLPIVPTLSSTGTLSPAFFFFSILFLANEHNVLLENVDSLDDLVVRGFAKVVS</sequence>
<evidence type="ECO:0000256" key="6">
    <source>
        <dbReference type="ARBA" id="ARBA00022490"/>
    </source>
</evidence>
<dbReference type="GO" id="GO:0000796">
    <property type="term" value="C:condensin complex"/>
    <property type="evidence" value="ECO:0007669"/>
    <property type="project" value="InterPro"/>
</dbReference>
<feature type="compositionally biased region" description="Acidic residues" evidence="11">
    <location>
        <begin position="798"/>
        <end position="811"/>
    </location>
</feature>
<keyword evidence="5" id="KW-0158">Chromosome</keyword>
<feature type="region of interest" description="Disordered" evidence="11">
    <location>
        <begin position="746"/>
        <end position="771"/>
    </location>
</feature>
<evidence type="ECO:0000256" key="5">
    <source>
        <dbReference type="ARBA" id="ARBA00022454"/>
    </source>
</evidence>
<dbReference type="GO" id="GO:0051301">
    <property type="term" value="P:cell division"/>
    <property type="evidence" value="ECO:0007669"/>
    <property type="project" value="UniProtKB-KW"/>
</dbReference>
<dbReference type="EMBL" id="LR877160">
    <property type="protein sequence ID" value="CAD2220079.1"/>
    <property type="molecule type" value="Genomic_DNA"/>
</dbReference>
<feature type="region of interest" description="Disordered" evidence="11">
    <location>
        <begin position="348"/>
        <end position="397"/>
    </location>
</feature>
<evidence type="ECO:0000256" key="10">
    <source>
        <dbReference type="ARBA" id="ARBA00023306"/>
    </source>
</evidence>
<feature type="region of interest" description="Disordered" evidence="11">
    <location>
        <begin position="1"/>
        <end position="29"/>
    </location>
</feature>
<dbReference type="PANTHER" id="PTHR13108:SF9">
    <property type="entry name" value="CONDENSIN COMPLEX SUBUNIT 2"/>
    <property type="match status" value="1"/>
</dbReference>
<keyword evidence="8" id="KW-0498">Mitosis</keyword>
<feature type="compositionally biased region" description="Acidic residues" evidence="11">
    <location>
        <begin position="162"/>
        <end position="174"/>
    </location>
</feature>
<reference evidence="12 13" key="1">
    <citation type="submission" date="2020-08" db="EMBL/GenBank/DDBJ databases">
        <authorList>
            <person name="Newling K."/>
            <person name="Davey J."/>
            <person name="Forrester S."/>
        </authorList>
    </citation>
    <scope>NUCLEOTIDE SEQUENCE [LARGE SCALE GENOMIC DNA]</scope>
    <source>
        <strain evidence="13">Crithidia deanei Carvalho (ATCC PRA-265)</strain>
    </source>
</reference>
<evidence type="ECO:0000313" key="13">
    <source>
        <dbReference type="Proteomes" id="UP000515908"/>
    </source>
</evidence>
<feature type="region of interest" description="Disordered" evidence="11">
    <location>
        <begin position="154"/>
        <end position="189"/>
    </location>
</feature>
<keyword evidence="7" id="KW-0132">Cell division</keyword>
<protein>
    <recommendedName>
        <fullName evidence="4">Condensin complex subunit 2</fullName>
    </recommendedName>
</protein>
<feature type="compositionally biased region" description="Polar residues" evidence="11">
    <location>
        <begin position="1"/>
        <end position="17"/>
    </location>
</feature>
<dbReference type="GO" id="GO:0003682">
    <property type="term" value="F:chromatin binding"/>
    <property type="evidence" value="ECO:0007669"/>
    <property type="project" value="TreeGrafter"/>
</dbReference>
<feature type="compositionally biased region" description="Basic and acidic residues" evidence="11">
    <location>
        <begin position="748"/>
        <end position="759"/>
    </location>
</feature>
<keyword evidence="10" id="KW-0131">Cell cycle</keyword>
<evidence type="ECO:0000256" key="11">
    <source>
        <dbReference type="SAM" id="MobiDB-lite"/>
    </source>
</evidence>
<name>A0A7G2CKY0_9TRYP</name>
<dbReference type="PANTHER" id="PTHR13108">
    <property type="entry name" value="CONDENSIN COMPLEX SUBUNIT 2"/>
    <property type="match status" value="1"/>
</dbReference>
<evidence type="ECO:0000256" key="4">
    <source>
        <dbReference type="ARBA" id="ARBA00016065"/>
    </source>
</evidence>
<evidence type="ECO:0000256" key="3">
    <source>
        <dbReference type="ARBA" id="ARBA00009471"/>
    </source>
</evidence>
<keyword evidence="13" id="KW-1185">Reference proteome</keyword>
<feature type="region of interest" description="Disordered" evidence="11">
    <location>
        <begin position="783"/>
        <end position="819"/>
    </location>
</feature>
<dbReference type="GO" id="GO:0005737">
    <property type="term" value="C:cytoplasm"/>
    <property type="evidence" value="ECO:0007669"/>
    <property type="project" value="UniProtKB-SubCell"/>
</dbReference>
<evidence type="ECO:0000256" key="7">
    <source>
        <dbReference type="ARBA" id="ARBA00022618"/>
    </source>
</evidence>
<evidence type="ECO:0000256" key="1">
    <source>
        <dbReference type="ARBA" id="ARBA00004286"/>
    </source>
</evidence>
<evidence type="ECO:0000256" key="8">
    <source>
        <dbReference type="ARBA" id="ARBA00022776"/>
    </source>
</evidence>
<keyword evidence="9" id="KW-0226">DNA condensation</keyword>
<comment type="subcellular location">
    <subcellularLocation>
        <location evidence="1">Chromosome</location>
    </subcellularLocation>
    <subcellularLocation>
        <location evidence="2">Cytoplasm</location>
    </subcellularLocation>
</comment>
<dbReference type="GO" id="GO:0007076">
    <property type="term" value="P:mitotic chromosome condensation"/>
    <property type="evidence" value="ECO:0007669"/>
    <property type="project" value="InterPro"/>
</dbReference>
<feature type="compositionally biased region" description="Polar residues" evidence="11">
    <location>
        <begin position="349"/>
        <end position="370"/>
    </location>
</feature>
<dbReference type="AlphaFoldDB" id="A0A7G2CKY0"/>
<evidence type="ECO:0000313" key="12">
    <source>
        <dbReference type="EMBL" id="CAD2220079.1"/>
    </source>
</evidence>
<dbReference type="Proteomes" id="UP000515908">
    <property type="component" value="Chromosome 16"/>
</dbReference>
<organism evidence="12 13">
    <name type="scientific">Angomonas deanei</name>
    <dbReference type="NCBI Taxonomy" id="59799"/>
    <lineage>
        <taxon>Eukaryota</taxon>
        <taxon>Discoba</taxon>
        <taxon>Euglenozoa</taxon>
        <taxon>Kinetoplastea</taxon>
        <taxon>Metakinetoplastina</taxon>
        <taxon>Trypanosomatida</taxon>
        <taxon>Trypanosomatidae</taxon>
        <taxon>Strigomonadinae</taxon>
        <taxon>Angomonas</taxon>
    </lineage>
</organism>
<keyword evidence="6" id="KW-0963">Cytoplasm</keyword>
<dbReference type="VEuPathDB" id="TriTrypDB:ADEAN_000759300"/>
<feature type="compositionally biased region" description="Gly residues" evidence="11">
    <location>
        <begin position="382"/>
        <end position="391"/>
    </location>
</feature>
<proteinExistence type="inferred from homology"/>
<evidence type="ECO:0000256" key="2">
    <source>
        <dbReference type="ARBA" id="ARBA00004496"/>
    </source>
</evidence>
<comment type="similarity">
    <text evidence="3">Belongs to the CND2 (condensin subunit 2) family.</text>
</comment>